<keyword evidence="2" id="KW-1185">Reference proteome</keyword>
<name>A0A542Z7H0_9ACTN</name>
<evidence type="ECO:0000313" key="2">
    <source>
        <dbReference type="Proteomes" id="UP000316196"/>
    </source>
</evidence>
<comment type="caution">
    <text evidence="1">The sequence shown here is derived from an EMBL/GenBank/DDBJ whole genome shotgun (WGS) entry which is preliminary data.</text>
</comment>
<dbReference type="RefSeq" id="WP_211346004.1">
    <property type="nucleotide sequence ID" value="NZ_BAAAMD010000003.1"/>
</dbReference>
<dbReference type="Proteomes" id="UP000316196">
    <property type="component" value="Unassembled WGS sequence"/>
</dbReference>
<dbReference type="EMBL" id="VFOR01000005">
    <property type="protein sequence ID" value="TQL56283.1"/>
    <property type="molecule type" value="Genomic_DNA"/>
</dbReference>
<dbReference type="InterPro" id="IPR021903">
    <property type="entry name" value="DUF3515"/>
</dbReference>
<sequence length="137" mass="14609">MLITACGSSVRLDEPELSGTEAETCAALMADLPETVLDQERRPTEPGRHSAAWGRPPITLRCGVPEPQQMTPTSECLEVNGVGWFDQPGTGGRVFTTLGRDVFVEVAVPSDHAPEAGALTFVADAIDRNVPQHTPCV</sequence>
<protein>
    <submittedName>
        <fullName evidence="1">Uncharacterized protein DUF3515</fullName>
    </submittedName>
</protein>
<organism evidence="1 2">
    <name type="scientific">Propioniferax innocua</name>
    <dbReference type="NCBI Taxonomy" id="1753"/>
    <lineage>
        <taxon>Bacteria</taxon>
        <taxon>Bacillati</taxon>
        <taxon>Actinomycetota</taxon>
        <taxon>Actinomycetes</taxon>
        <taxon>Propionibacteriales</taxon>
        <taxon>Propionibacteriaceae</taxon>
        <taxon>Propioniferax</taxon>
    </lineage>
</organism>
<accession>A0A542Z7H0</accession>
<dbReference type="Pfam" id="PF12028">
    <property type="entry name" value="DUF3515"/>
    <property type="match status" value="1"/>
</dbReference>
<proteinExistence type="predicted"/>
<dbReference type="AlphaFoldDB" id="A0A542Z7H0"/>
<evidence type="ECO:0000313" key="1">
    <source>
        <dbReference type="EMBL" id="TQL56283.1"/>
    </source>
</evidence>
<reference evidence="1 2" key="1">
    <citation type="submission" date="2019-06" db="EMBL/GenBank/DDBJ databases">
        <title>Sequencing the genomes of 1000 actinobacteria strains.</title>
        <authorList>
            <person name="Klenk H.-P."/>
        </authorList>
    </citation>
    <scope>NUCLEOTIDE SEQUENCE [LARGE SCALE GENOMIC DNA]</scope>
    <source>
        <strain evidence="1 2">DSM 8251</strain>
    </source>
</reference>
<gene>
    <name evidence="1" type="ORF">FB460_2588</name>
</gene>